<proteinExistence type="predicted"/>
<organism evidence="1 2">
    <name type="scientific">Candidatus Gottesmanbacteria bacterium GW2011_GWB1_44_11c</name>
    <dbReference type="NCBI Taxonomy" id="1618447"/>
    <lineage>
        <taxon>Bacteria</taxon>
        <taxon>Candidatus Gottesmaniibacteriota</taxon>
    </lineage>
</organism>
<dbReference type="PANTHER" id="PTHR48100">
    <property type="entry name" value="BROAD-SPECIFICITY PHOSPHATASE YOR283W-RELATED"/>
    <property type="match status" value="1"/>
</dbReference>
<evidence type="ECO:0000313" key="1">
    <source>
        <dbReference type="EMBL" id="KKT35443.1"/>
    </source>
</evidence>
<evidence type="ECO:0000313" key="2">
    <source>
        <dbReference type="Proteomes" id="UP000034617"/>
    </source>
</evidence>
<dbReference type="Pfam" id="PF00300">
    <property type="entry name" value="His_Phos_1"/>
    <property type="match status" value="1"/>
</dbReference>
<protein>
    <submittedName>
        <fullName evidence="1">Phosphoglycerate mutase</fullName>
    </submittedName>
</protein>
<accession>A0A0G1GM49</accession>
<dbReference type="GO" id="GO:0005737">
    <property type="term" value="C:cytoplasm"/>
    <property type="evidence" value="ECO:0007669"/>
    <property type="project" value="TreeGrafter"/>
</dbReference>
<dbReference type="InterPro" id="IPR050275">
    <property type="entry name" value="PGM_Phosphatase"/>
</dbReference>
<comment type="caution">
    <text evidence="1">The sequence shown here is derived from an EMBL/GenBank/DDBJ whole genome shotgun (WGS) entry which is preliminary data.</text>
</comment>
<reference evidence="1 2" key="1">
    <citation type="journal article" date="2015" name="Nature">
        <title>rRNA introns, odd ribosomes, and small enigmatic genomes across a large radiation of phyla.</title>
        <authorList>
            <person name="Brown C.T."/>
            <person name="Hug L.A."/>
            <person name="Thomas B.C."/>
            <person name="Sharon I."/>
            <person name="Castelle C.J."/>
            <person name="Singh A."/>
            <person name="Wilkins M.J."/>
            <person name="Williams K.H."/>
            <person name="Banfield J.F."/>
        </authorList>
    </citation>
    <scope>NUCLEOTIDE SEQUENCE [LARGE SCALE GENOMIC DNA]</scope>
</reference>
<dbReference type="EMBL" id="LCHM01000053">
    <property type="protein sequence ID" value="KKT35443.1"/>
    <property type="molecule type" value="Genomic_DNA"/>
</dbReference>
<dbReference type="GO" id="GO:0016791">
    <property type="term" value="F:phosphatase activity"/>
    <property type="evidence" value="ECO:0007669"/>
    <property type="project" value="TreeGrafter"/>
</dbReference>
<dbReference type="Proteomes" id="UP000034617">
    <property type="component" value="Unassembled WGS sequence"/>
</dbReference>
<sequence>MNTVFYLVRHGEKNDVKDNGPLTILGKKQAKHTALYLSHYPIQQIVTSPKVRTKQTAEIIGNILQVPITVESLLEERAEWRHEEYDLEHFLAIWKKASSHRHWSPPVGQSSYQAGKRMEKAVHNLCRGLDKHVIIVSHGGTISDFLRNTIPSSDLTLFKRYFDDVSILECSITIIEYKQEEEKFILRTVNFTDHLSKIDLSK</sequence>
<name>A0A0G1GM49_9BACT</name>
<dbReference type="PANTHER" id="PTHR48100:SF1">
    <property type="entry name" value="HISTIDINE PHOSPHATASE FAMILY PROTEIN-RELATED"/>
    <property type="match status" value="1"/>
</dbReference>
<dbReference type="CDD" id="cd07067">
    <property type="entry name" value="HP_PGM_like"/>
    <property type="match status" value="1"/>
</dbReference>
<dbReference type="SMART" id="SM00855">
    <property type="entry name" value="PGAM"/>
    <property type="match status" value="1"/>
</dbReference>
<dbReference type="SUPFAM" id="SSF53254">
    <property type="entry name" value="Phosphoglycerate mutase-like"/>
    <property type="match status" value="1"/>
</dbReference>
<dbReference type="InterPro" id="IPR029033">
    <property type="entry name" value="His_PPase_superfam"/>
</dbReference>
<dbReference type="InterPro" id="IPR013078">
    <property type="entry name" value="His_Pase_superF_clade-1"/>
</dbReference>
<gene>
    <name evidence="1" type="ORF">UW22_C0053G0003</name>
</gene>
<dbReference type="AlphaFoldDB" id="A0A0G1GM49"/>
<dbReference type="Gene3D" id="3.40.50.1240">
    <property type="entry name" value="Phosphoglycerate mutase-like"/>
    <property type="match status" value="1"/>
</dbReference>